<organism evidence="5 6">
    <name type="scientific">Penicillium arizonense</name>
    <dbReference type="NCBI Taxonomy" id="1835702"/>
    <lineage>
        <taxon>Eukaryota</taxon>
        <taxon>Fungi</taxon>
        <taxon>Dikarya</taxon>
        <taxon>Ascomycota</taxon>
        <taxon>Pezizomycotina</taxon>
        <taxon>Eurotiomycetes</taxon>
        <taxon>Eurotiomycetidae</taxon>
        <taxon>Eurotiales</taxon>
        <taxon>Aspergillaceae</taxon>
        <taxon>Penicillium</taxon>
    </lineage>
</organism>
<dbReference type="PANTHER" id="PTHR40633:SF6">
    <property type="entry name" value="MATRIX PROTEIN, PUTATIVE (AFU_ORTHOLOGUE AFUA_8G05410)-RELATED"/>
    <property type="match status" value="1"/>
</dbReference>
<name>A0A1F5LCC2_PENAI</name>
<evidence type="ECO:0000256" key="2">
    <source>
        <dbReference type="SAM" id="MobiDB-lite"/>
    </source>
</evidence>
<protein>
    <recommendedName>
        <fullName evidence="4">Yeast cell wall synthesis Kre9/Knh1-like N-terminal domain-containing protein</fullName>
    </recommendedName>
</protein>
<reference evidence="5 6" key="1">
    <citation type="journal article" date="2016" name="Sci. Rep.">
        <title>Penicillium arizonense, a new, genome sequenced fungal species, reveals a high chemical diversity in secreted metabolites.</title>
        <authorList>
            <person name="Grijseels S."/>
            <person name="Nielsen J.C."/>
            <person name="Randelovic M."/>
            <person name="Nielsen J."/>
            <person name="Nielsen K.F."/>
            <person name="Workman M."/>
            <person name="Frisvad J.C."/>
        </authorList>
    </citation>
    <scope>NUCLEOTIDE SEQUENCE [LARGE SCALE GENOMIC DNA]</scope>
    <source>
        <strain evidence="5 6">CBS 141311</strain>
    </source>
</reference>
<evidence type="ECO:0000313" key="6">
    <source>
        <dbReference type="Proteomes" id="UP000177622"/>
    </source>
</evidence>
<dbReference type="AlphaFoldDB" id="A0A1F5LCC2"/>
<keyword evidence="6" id="KW-1185">Reference proteome</keyword>
<feature type="region of interest" description="Disordered" evidence="2">
    <location>
        <begin position="113"/>
        <end position="185"/>
    </location>
</feature>
<dbReference type="InterPro" id="IPR018466">
    <property type="entry name" value="Kre9/Knh1-like_N"/>
</dbReference>
<dbReference type="RefSeq" id="XP_022486298.1">
    <property type="nucleotide sequence ID" value="XM_022633785.1"/>
</dbReference>
<sequence length="229" mass="23386">MIFSKSVIVALATFVTLGLADPLSFTAWPTEPLEAGKPVTLRWAGGAHPDQPVTIALREGPSGNLRDVKVITDQAKDGSFTWTPDNDVKSGRTYAFQISQEDETNYTALLHSAGDKPADTLNDNASTTGAGTTSAPNSQTTAGTRTTDATGTGSKALISSSANGSSTPSGSAAASSSSASSTDVPMITDIRNGKAASSTSSVRNVAASIPQSSMQFVLGVAGLLVYLVQ</sequence>
<gene>
    <name evidence="5" type="ORF">PENARI_c015G05809</name>
</gene>
<accession>A0A1F5LCC2</accession>
<feature type="signal peptide" evidence="3">
    <location>
        <begin position="1"/>
        <end position="20"/>
    </location>
</feature>
<feature type="chain" id="PRO_5009519468" description="Yeast cell wall synthesis Kre9/Knh1-like N-terminal domain-containing protein" evidence="3">
    <location>
        <begin position="21"/>
        <end position="229"/>
    </location>
</feature>
<proteinExistence type="predicted"/>
<dbReference type="Proteomes" id="UP000177622">
    <property type="component" value="Unassembled WGS sequence"/>
</dbReference>
<evidence type="ECO:0000259" key="4">
    <source>
        <dbReference type="Pfam" id="PF10342"/>
    </source>
</evidence>
<evidence type="ECO:0000256" key="3">
    <source>
        <dbReference type="SAM" id="SignalP"/>
    </source>
</evidence>
<evidence type="ECO:0000256" key="1">
    <source>
        <dbReference type="ARBA" id="ARBA00022729"/>
    </source>
</evidence>
<dbReference type="EMBL" id="LXJU01000015">
    <property type="protein sequence ID" value="OGE50852.1"/>
    <property type="molecule type" value="Genomic_DNA"/>
</dbReference>
<dbReference type="OrthoDB" id="5589325at2759"/>
<dbReference type="PANTHER" id="PTHR40633">
    <property type="entry name" value="MATRIX PROTEIN, PUTATIVE (AFU_ORTHOLOGUE AFUA_8G05410)-RELATED"/>
    <property type="match status" value="1"/>
</dbReference>
<dbReference type="STRING" id="1835702.A0A1F5LCC2"/>
<feature type="compositionally biased region" description="Low complexity" evidence="2">
    <location>
        <begin position="125"/>
        <end position="182"/>
    </location>
</feature>
<dbReference type="InterPro" id="IPR052982">
    <property type="entry name" value="SRP1/TIP1-like"/>
</dbReference>
<evidence type="ECO:0000313" key="5">
    <source>
        <dbReference type="EMBL" id="OGE50852.1"/>
    </source>
</evidence>
<dbReference type="GeneID" id="34578519"/>
<feature type="domain" description="Yeast cell wall synthesis Kre9/Knh1-like N-terminal" evidence="4">
    <location>
        <begin position="30"/>
        <end position="107"/>
    </location>
</feature>
<dbReference type="Pfam" id="PF10342">
    <property type="entry name" value="Kre9_KNH"/>
    <property type="match status" value="1"/>
</dbReference>
<comment type="caution">
    <text evidence="5">The sequence shown here is derived from an EMBL/GenBank/DDBJ whole genome shotgun (WGS) entry which is preliminary data.</text>
</comment>
<keyword evidence="1 3" id="KW-0732">Signal</keyword>